<dbReference type="InterPro" id="IPR041577">
    <property type="entry name" value="RT_RNaseH_2"/>
</dbReference>
<dbReference type="InterPro" id="IPR000477">
    <property type="entry name" value="RT_dom"/>
</dbReference>
<dbReference type="InterPro" id="IPR050951">
    <property type="entry name" value="Retrovirus_Pol_polyprotein"/>
</dbReference>
<comment type="caution">
    <text evidence="4">The sequence shown here is derived from an EMBL/GenBank/DDBJ whole genome shotgun (WGS) entry which is preliminary data.</text>
</comment>
<dbReference type="Gene3D" id="3.10.10.10">
    <property type="entry name" value="HIV Type 1 Reverse Transcriptase, subunit A, domain 1"/>
    <property type="match status" value="1"/>
</dbReference>
<protein>
    <submittedName>
        <fullName evidence="4">Retrovirus-related Pol polyprotein from transposon 17.6</fullName>
    </submittedName>
</protein>
<dbReference type="FunFam" id="3.30.70.270:FF:000020">
    <property type="entry name" value="Transposon Tf2-6 polyprotein-like Protein"/>
    <property type="match status" value="1"/>
</dbReference>
<dbReference type="Pfam" id="PF00078">
    <property type="entry name" value="RVT_1"/>
    <property type="match status" value="1"/>
</dbReference>
<accession>A0A371EFQ2</accession>
<dbReference type="Proteomes" id="UP000257109">
    <property type="component" value="Unassembled WGS sequence"/>
</dbReference>
<evidence type="ECO:0000259" key="2">
    <source>
        <dbReference type="Pfam" id="PF00078"/>
    </source>
</evidence>
<proteinExistence type="predicted"/>
<dbReference type="InterPro" id="IPR043502">
    <property type="entry name" value="DNA/RNA_pol_sf"/>
</dbReference>
<dbReference type="InterPro" id="IPR043128">
    <property type="entry name" value="Rev_trsase/Diguanyl_cyclase"/>
</dbReference>
<dbReference type="PANTHER" id="PTHR37984:SF5">
    <property type="entry name" value="PROTEIN NYNRIN-LIKE"/>
    <property type="match status" value="1"/>
</dbReference>
<evidence type="ECO:0000313" key="4">
    <source>
        <dbReference type="EMBL" id="RDX64880.1"/>
    </source>
</evidence>
<keyword evidence="1" id="KW-0511">Multifunctional enzyme</keyword>
<dbReference type="OrthoDB" id="10055717at2759"/>
<dbReference type="GO" id="GO:0003824">
    <property type="term" value="F:catalytic activity"/>
    <property type="evidence" value="ECO:0007669"/>
    <property type="project" value="UniProtKB-KW"/>
</dbReference>
<dbReference type="Gene3D" id="1.10.340.70">
    <property type="match status" value="1"/>
</dbReference>
<gene>
    <name evidence="4" type="primary">pol</name>
    <name evidence="4" type="ORF">CR513_56505</name>
</gene>
<dbReference type="PANTHER" id="PTHR37984">
    <property type="entry name" value="PROTEIN CBG26694"/>
    <property type="match status" value="1"/>
</dbReference>
<feature type="domain" description="Reverse transcriptase" evidence="2">
    <location>
        <begin position="220"/>
        <end position="354"/>
    </location>
</feature>
<sequence length="650" mass="74287">MKHPPEDHSLCSINIIEDLVDEYTQLDSVINNMSTFVEILNVIPCVGSIAKEADFVKMIEVLNLIDSGNHIDSPTNLMNISISDSFPPQSPPANELKPLLDHLKYVYLDNNQQSLVIIANHLTWEQEEKLLKVLKQHKKVIGWTLFDLPGINPSICTHTILMEVEACPIRQQQRRRNLTILDVVKKEVTKLLAAGIIYPISNSNWVSLVQVVPKKFDMTLNLATHKDHFPLPFLDQVLERLAGKSHYCFLDGYSGYIQVHIAPEDQHKTTFTCPFSIFAYTRMSFRLYNAPSTFQRCMLSIFSNLLEECMEVFMDDFTVYADTFDACLENLSRVLKRCIETNLVLNFEKCHFILIEGIVLGHLVSHRGIEVDKAKIDVITSLPKPTSVLDVHSFLGHACFYRWFIKNFSKIALPLSKLLRKDMDFVFDEACVEAFEELKTRLTSTPILQALNWELPFELISDASNSALGVVLGQRVGTGKPAHVIAYIHVFSDHTTLKYLLKKLDAKSRLIQCMLLLQEFNLKIRDKKGAENTIADHLSCIKGKFADICNFLVASTFPPGASRAYKAKLESEAKYYVWDDPYLWRFCSDQITHRCIPDTESYSVLHFCHFTPESGHYGSTWTAQKVLDCGFYWPTIYRDAHEFVSAYEQC</sequence>
<dbReference type="Pfam" id="PF17919">
    <property type="entry name" value="RT_RNaseH_2"/>
    <property type="match status" value="1"/>
</dbReference>
<dbReference type="AlphaFoldDB" id="A0A371EFQ2"/>
<feature type="domain" description="Reverse transcriptase/retrotransposon-derived protein RNase H-like" evidence="3">
    <location>
        <begin position="428"/>
        <end position="488"/>
    </location>
</feature>
<dbReference type="CDD" id="cd01647">
    <property type="entry name" value="RT_LTR"/>
    <property type="match status" value="1"/>
</dbReference>
<name>A0A371EFQ2_MUCPR</name>
<feature type="non-terminal residue" evidence="4">
    <location>
        <position position="1"/>
    </location>
</feature>
<reference evidence="4" key="1">
    <citation type="submission" date="2018-05" db="EMBL/GenBank/DDBJ databases">
        <title>Draft genome of Mucuna pruriens seed.</title>
        <authorList>
            <person name="Nnadi N.E."/>
            <person name="Vos R."/>
            <person name="Hasami M.H."/>
            <person name="Devisetty U.K."/>
            <person name="Aguiy J.C."/>
        </authorList>
    </citation>
    <scope>NUCLEOTIDE SEQUENCE [LARGE SCALE GENOMIC DNA]</scope>
    <source>
        <strain evidence="4">JCA_2017</strain>
    </source>
</reference>
<evidence type="ECO:0000256" key="1">
    <source>
        <dbReference type="ARBA" id="ARBA00023268"/>
    </source>
</evidence>
<dbReference type="SUPFAM" id="SSF56672">
    <property type="entry name" value="DNA/RNA polymerases"/>
    <property type="match status" value="1"/>
</dbReference>
<organism evidence="4 5">
    <name type="scientific">Mucuna pruriens</name>
    <name type="common">Velvet bean</name>
    <name type="synonym">Dolichos pruriens</name>
    <dbReference type="NCBI Taxonomy" id="157652"/>
    <lineage>
        <taxon>Eukaryota</taxon>
        <taxon>Viridiplantae</taxon>
        <taxon>Streptophyta</taxon>
        <taxon>Embryophyta</taxon>
        <taxon>Tracheophyta</taxon>
        <taxon>Spermatophyta</taxon>
        <taxon>Magnoliopsida</taxon>
        <taxon>eudicotyledons</taxon>
        <taxon>Gunneridae</taxon>
        <taxon>Pentapetalae</taxon>
        <taxon>rosids</taxon>
        <taxon>fabids</taxon>
        <taxon>Fabales</taxon>
        <taxon>Fabaceae</taxon>
        <taxon>Papilionoideae</taxon>
        <taxon>50 kb inversion clade</taxon>
        <taxon>NPAAA clade</taxon>
        <taxon>indigoferoid/millettioid clade</taxon>
        <taxon>Phaseoleae</taxon>
        <taxon>Mucuna</taxon>
    </lineage>
</organism>
<evidence type="ECO:0000259" key="3">
    <source>
        <dbReference type="Pfam" id="PF17919"/>
    </source>
</evidence>
<evidence type="ECO:0000313" key="5">
    <source>
        <dbReference type="Proteomes" id="UP000257109"/>
    </source>
</evidence>
<dbReference type="EMBL" id="QJKJ01014173">
    <property type="protein sequence ID" value="RDX64880.1"/>
    <property type="molecule type" value="Genomic_DNA"/>
</dbReference>
<keyword evidence="5" id="KW-1185">Reference proteome</keyword>
<dbReference type="Gene3D" id="3.30.70.270">
    <property type="match status" value="2"/>
</dbReference>